<dbReference type="InterPro" id="IPR039422">
    <property type="entry name" value="MarR/SlyA-like"/>
</dbReference>
<evidence type="ECO:0000259" key="2">
    <source>
        <dbReference type="PROSITE" id="PS50995"/>
    </source>
</evidence>
<dbReference type="EMBL" id="JABWGN010000008">
    <property type="protein sequence ID" value="NUW33900.1"/>
    <property type="molecule type" value="Genomic_DNA"/>
</dbReference>
<dbReference type="InterPro" id="IPR036388">
    <property type="entry name" value="WH-like_DNA-bd_sf"/>
</dbReference>
<dbReference type="AlphaFoldDB" id="A0A7Y6I8Z0"/>
<dbReference type="InterPro" id="IPR011991">
    <property type="entry name" value="ArsR-like_HTH"/>
</dbReference>
<dbReference type="GO" id="GO:0003700">
    <property type="term" value="F:DNA-binding transcription factor activity"/>
    <property type="evidence" value="ECO:0007669"/>
    <property type="project" value="InterPro"/>
</dbReference>
<dbReference type="PANTHER" id="PTHR33164:SF106">
    <property type="entry name" value="TRANSCRIPTIONAL REGULATORY PROTEIN"/>
    <property type="match status" value="1"/>
</dbReference>
<feature type="compositionally biased region" description="Basic and acidic residues" evidence="1">
    <location>
        <begin position="147"/>
        <end position="169"/>
    </location>
</feature>
<dbReference type="PROSITE" id="PS50995">
    <property type="entry name" value="HTH_MARR_2"/>
    <property type="match status" value="1"/>
</dbReference>
<dbReference type="Pfam" id="PF01047">
    <property type="entry name" value="MarR"/>
    <property type="match status" value="1"/>
</dbReference>
<evidence type="ECO:0000313" key="3">
    <source>
        <dbReference type="EMBL" id="NUW33900.1"/>
    </source>
</evidence>
<feature type="region of interest" description="Disordered" evidence="1">
    <location>
        <begin position="146"/>
        <end position="169"/>
    </location>
</feature>
<keyword evidence="4" id="KW-1185">Reference proteome</keyword>
<dbReference type="GO" id="GO:0006950">
    <property type="term" value="P:response to stress"/>
    <property type="evidence" value="ECO:0007669"/>
    <property type="project" value="TreeGrafter"/>
</dbReference>
<dbReference type="PRINTS" id="PR00598">
    <property type="entry name" value="HTHMARR"/>
</dbReference>
<name>A0A7Y6I8Z0_9ACTN</name>
<organism evidence="3 4">
    <name type="scientific">Nonomuraea montanisoli</name>
    <dbReference type="NCBI Taxonomy" id="2741721"/>
    <lineage>
        <taxon>Bacteria</taxon>
        <taxon>Bacillati</taxon>
        <taxon>Actinomycetota</taxon>
        <taxon>Actinomycetes</taxon>
        <taxon>Streptosporangiales</taxon>
        <taxon>Streptosporangiaceae</taxon>
        <taxon>Nonomuraea</taxon>
    </lineage>
</organism>
<accession>A0A7Y6I8Z0</accession>
<dbReference type="CDD" id="cd00090">
    <property type="entry name" value="HTH_ARSR"/>
    <property type="match status" value="1"/>
</dbReference>
<dbReference type="InterPro" id="IPR036390">
    <property type="entry name" value="WH_DNA-bd_sf"/>
</dbReference>
<gene>
    <name evidence="3" type="ORF">HTZ77_21050</name>
</gene>
<sequence>MSRRGELMGQLLEALRRTSGWSVAMSQVAAERIGVNTTDLHCLNLLSDGPMTASEMARRAGITTASVTGVIDRLEGVGYVRRERDSADRRKVVVTLLTERAAADVAPVFQPFVRAWRGAMDGYTDEQLELIAGFLGRTEEVFQSEVGRMRATEREPGRAAEREPGRAAE</sequence>
<dbReference type="Proteomes" id="UP000586042">
    <property type="component" value="Unassembled WGS sequence"/>
</dbReference>
<protein>
    <submittedName>
        <fullName evidence="3">MarR family transcriptional regulator</fullName>
    </submittedName>
</protein>
<dbReference type="SMART" id="SM00347">
    <property type="entry name" value="HTH_MARR"/>
    <property type="match status" value="1"/>
</dbReference>
<dbReference type="Gene3D" id="1.10.10.10">
    <property type="entry name" value="Winged helix-like DNA-binding domain superfamily/Winged helix DNA-binding domain"/>
    <property type="match status" value="1"/>
</dbReference>
<evidence type="ECO:0000256" key="1">
    <source>
        <dbReference type="SAM" id="MobiDB-lite"/>
    </source>
</evidence>
<dbReference type="PANTHER" id="PTHR33164">
    <property type="entry name" value="TRANSCRIPTIONAL REGULATOR, MARR FAMILY"/>
    <property type="match status" value="1"/>
</dbReference>
<dbReference type="InterPro" id="IPR000835">
    <property type="entry name" value="HTH_MarR-typ"/>
</dbReference>
<dbReference type="SUPFAM" id="SSF46785">
    <property type="entry name" value="Winged helix' DNA-binding domain"/>
    <property type="match status" value="1"/>
</dbReference>
<dbReference type="RefSeq" id="WP_175591363.1">
    <property type="nucleotide sequence ID" value="NZ_JABWGN010000008.1"/>
</dbReference>
<evidence type="ECO:0000313" key="4">
    <source>
        <dbReference type="Proteomes" id="UP000586042"/>
    </source>
</evidence>
<feature type="domain" description="HTH marR-type" evidence="2">
    <location>
        <begin position="4"/>
        <end position="140"/>
    </location>
</feature>
<comment type="caution">
    <text evidence="3">The sequence shown here is derived from an EMBL/GenBank/DDBJ whole genome shotgun (WGS) entry which is preliminary data.</text>
</comment>
<reference evidence="3 4" key="1">
    <citation type="submission" date="2020-06" db="EMBL/GenBank/DDBJ databases">
        <title>Nonomuraea sp. SMC257, a novel actinomycete isolated from soil.</title>
        <authorList>
            <person name="Chanama M."/>
        </authorList>
    </citation>
    <scope>NUCLEOTIDE SEQUENCE [LARGE SCALE GENOMIC DNA]</scope>
    <source>
        <strain evidence="3 4">SMC257</strain>
    </source>
</reference>
<proteinExistence type="predicted"/>